<feature type="domain" description="DUF58" evidence="1">
    <location>
        <begin position="213"/>
        <end position="302"/>
    </location>
</feature>
<accession>A0A4Q7M224</accession>
<evidence type="ECO:0000313" key="3">
    <source>
        <dbReference type="Proteomes" id="UP000293852"/>
    </source>
</evidence>
<dbReference type="OrthoDB" id="9812729at2"/>
<evidence type="ECO:0000259" key="1">
    <source>
        <dbReference type="Pfam" id="PF01882"/>
    </source>
</evidence>
<dbReference type="PANTHER" id="PTHR34351">
    <property type="entry name" value="SLR1927 PROTEIN-RELATED"/>
    <property type="match status" value="1"/>
</dbReference>
<dbReference type="PANTHER" id="PTHR34351:SF1">
    <property type="entry name" value="SLR1927 PROTEIN"/>
    <property type="match status" value="1"/>
</dbReference>
<protein>
    <submittedName>
        <fullName evidence="2">Uncharacterized protein (DUF58 family)</fullName>
    </submittedName>
</protein>
<gene>
    <name evidence="2" type="ORF">EV386_1599</name>
</gene>
<dbReference type="RefSeq" id="WP_130413880.1">
    <property type="nucleotide sequence ID" value="NZ_SGWX01000001.1"/>
</dbReference>
<dbReference type="Proteomes" id="UP000293852">
    <property type="component" value="Unassembled WGS sequence"/>
</dbReference>
<keyword evidence="3" id="KW-1185">Reference proteome</keyword>
<name>A0A4Q7M224_9MICO</name>
<dbReference type="AlphaFoldDB" id="A0A4Q7M224"/>
<dbReference type="Pfam" id="PF01882">
    <property type="entry name" value="DUF58"/>
    <property type="match status" value="1"/>
</dbReference>
<organism evidence="2 3">
    <name type="scientific">Xylanimonas ulmi</name>
    <dbReference type="NCBI Taxonomy" id="228973"/>
    <lineage>
        <taxon>Bacteria</taxon>
        <taxon>Bacillati</taxon>
        <taxon>Actinomycetota</taxon>
        <taxon>Actinomycetes</taxon>
        <taxon>Micrococcales</taxon>
        <taxon>Promicromonosporaceae</taxon>
        <taxon>Xylanimonas</taxon>
    </lineage>
</organism>
<evidence type="ECO:0000313" key="2">
    <source>
        <dbReference type="EMBL" id="RZS61301.1"/>
    </source>
</evidence>
<comment type="caution">
    <text evidence="2">The sequence shown here is derived from an EMBL/GenBank/DDBJ whole genome shotgun (WGS) entry which is preliminary data.</text>
</comment>
<dbReference type="InterPro" id="IPR002881">
    <property type="entry name" value="DUF58"/>
</dbReference>
<dbReference type="EMBL" id="SGWX01000001">
    <property type="protein sequence ID" value="RZS61301.1"/>
    <property type="molecule type" value="Genomic_DNA"/>
</dbReference>
<sequence length="431" mass="45173">MRDALHRLARVRPTRRGVALAVVGVALAALGRALGLPDVVGLGAAGLAALVVAWLTQGLQRLDAGRGALAVTRRVTPDPVVRGQEATTHLLVTPARASAAAYERLARIRLSEHAAHELAGSGVRPRVAARPDEIEVRYAIHPTRRGRWPLGPLLTTRTDAFGLVRTTAPLGEPTVVSVWPRTSELSVRTGLLGDLENAGTGARRTAPDDAVLREYVAGDDPRRVHWPTAARQGRLMVRTDEAAGVRPISVVLDRALLPAPGELRSVAGTSRADGEWAVELVASLACSFLDAGHPARLVPTSRRPLGVAERFVTGARTGRHALLDATIDLHGPRSGADADAATTATAEELRMEAAPGEVTVAVLRPQSSGPLRALAALASESASCLALVVCPHEEDAEPTVAALGAAGWRVATTRPGITHGQAWAALAERAE</sequence>
<proteinExistence type="predicted"/>
<reference evidence="2 3" key="1">
    <citation type="submission" date="2019-02" db="EMBL/GenBank/DDBJ databases">
        <title>Sequencing the genomes of 1000 actinobacteria strains.</title>
        <authorList>
            <person name="Klenk H.-P."/>
        </authorList>
    </citation>
    <scope>NUCLEOTIDE SEQUENCE [LARGE SCALE GENOMIC DNA]</scope>
    <source>
        <strain evidence="2 3">DSM 16932</strain>
    </source>
</reference>